<evidence type="ECO:0000256" key="1">
    <source>
        <dbReference type="SAM" id="MobiDB-lite"/>
    </source>
</evidence>
<sequence length="126" mass="13865">MVLRQKLRSSPFTLSRCGASFAKTALIEILASTLFTRPYIEKPNSARKSWDGSSPEVKSERAEKNSVGDIKRRPLCRCEEAGNSVSTQKQGKGDKEAYGSTKCKRFVLLSPAFVETVGGQPAKRKP</sequence>
<dbReference type="EMBL" id="DS028094">
    <property type="protein sequence ID" value="KMP03092.1"/>
    <property type="molecule type" value="Genomic_DNA"/>
</dbReference>
<dbReference type="AlphaFoldDB" id="A0A0J7B017"/>
<accession>A0A0J7B017</accession>
<protein>
    <submittedName>
        <fullName evidence="2">Uncharacterized protein</fullName>
    </submittedName>
</protein>
<name>A0A0J7B017_COCIT</name>
<feature type="region of interest" description="Disordered" evidence="1">
    <location>
        <begin position="44"/>
        <end position="68"/>
    </location>
</feature>
<reference evidence="3" key="1">
    <citation type="journal article" date="2010" name="Genome Res.">
        <title>Population genomic sequencing of Coccidioides fungi reveals recent hybridization and transposon control.</title>
        <authorList>
            <person name="Neafsey D.E."/>
            <person name="Barker B.M."/>
            <person name="Sharpton T.J."/>
            <person name="Stajich J.E."/>
            <person name="Park D.J."/>
            <person name="Whiston E."/>
            <person name="Hung C.-Y."/>
            <person name="McMahan C."/>
            <person name="White J."/>
            <person name="Sykes S."/>
            <person name="Heiman D."/>
            <person name="Young S."/>
            <person name="Zeng Q."/>
            <person name="Abouelleil A."/>
            <person name="Aftuck L."/>
            <person name="Bessette D."/>
            <person name="Brown A."/>
            <person name="FitzGerald M."/>
            <person name="Lui A."/>
            <person name="Macdonald J.P."/>
            <person name="Priest M."/>
            <person name="Orbach M.J."/>
            <person name="Galgiani J.N."/>
            <person name="Kirkland T.N."/>
            <person name="Cole G.T."/>
            <person name="Birren B.W."/>
            <person name="Henn M.R."/>
            <person name="Taylor J.W."/>
            <person name="Rounsley S.D."/>
        </authorList>
    </citation>
    <scope>NUCLEOTIDE SEQUENCE [LARGE SCALE GENOMIC DNA]</scope>
    <source>
        <strain evidence="3">RMSCC 2394</strain>
    </source>
</reference>
<gene>
    <name evidence="2" type="ORF">CIRG_02783</name>
</gene>
<evidence type="ECO:0000313" key="3">
    <source>
        <dbReference type="Proteomes" id="UP000054565"/>
    </source>
</evidence>
<proteinExistence type="predicted"/>
<feature type="compositionally biased region" description="Basic and acidic residues" evidence="1">
    <location>
        <begin position="57"/>
        <end position="68"/>
    </location>
</feature>
<dbReference type="Proteomes" id="UP000054565">
    <property type="component" value="Unassembled WGS sequence"/>
</dbReference>
<organism evidence="2 3">
    <name type="scientific">Coccidioides immitis RMSCC 2394</name>
    <dbReference type="NCBI Taxonomy" id="404692"/>
    <lineage>
        <taxon>Eukaryota</taxon>
        <taxon>Fungi</taxon>
        <taxon>Dikarya</taxon>
        <taxon>Ascomycota</taxon>
        <taxon>Pezizomycotina</taxon>
        <taxon>Eurotiomycetes</taxon>
        <taxon>Eurotiomycetidae</taxon>
        <taxon>Onygenales</taxon>
        <taxon>Onygenaceae</taxon>
        <taxon>Coccidioides</taxon>
    </lineage>
</organism>
<evidence type="ECO:0000313" key="2">
    <source>
        <dbReference type="EMBL" id="KMP03092.1"/>
    </source>
</evidence>